<evidence type="ECO:0000259" key="6">
    <source>
        <dbReference type="Pfam" id="PF04055"/>
    </source>
</evidence>
<dbReference type="InterPro" id="IPR058240">
    <property type="entry name" value="rSAM_sf"/>
</dbReference>
<dbReference type="PIRSF" id="PIRSF004869">
    <property type="entry name" value="PflX_prd"/>
    <property type="match status" value="1"/>
</dbReference>
<dbReference type="PANTHER" id="PTHR43075:SF1">
    <property type="entry name" value="FORMATE LYASE ACTIVATING ENZYME, PUTATIVE (AFU_ORTHOLOGUE AFUA_2G15630)-RELATED"/>
    <property type="match status" value="1"/>
</dbReference>
<proteinExistence type="predicted"/>
<evidence type="ECO:0000256" key="4">
    <source>
        <dbReference type="ARBA" id="ARBA00023014"/>
    </source>
</evidence>
<dbReference type="Pfam" id="PF04055">
    <property type="entry name" value="Radical_SAM"/>
    <property type="match status" value="1"/>
</dbReference>
<organism evidence="7 8">
    <name type="scientific">Candidatus Fimimonas gallinarum</name>
    <dbReference type="NCBI Taxonomy" id="2840821"/>
    <lineage>
        <taxon>Bacteria</taxon>
        <taxon>Pseudomonadati</taxon>
        <taxon>Myxococcota</taxon>
        <taxon>Myxococcia</taxon>
        <taxon>Myxococcales</taxon>
        <taxon>Cystobacterineae</taxon>
        <taxon>Myxococcaceae</taxon>
        <taxon>Myxococcaceae incertae sedis</taxon>
        <taxon>Candidatus Fimimonas</taxon>
    </lineage>
</organism>
<feature type="binding site" evidence="5">
    <location>
        <position position="51"/>
    </location>
    <ligand>
        <name>[4Fe-4S] cluster</name>
        <dbReference type="ChEBI" id="CHEBI:49883"/>
        <note>4Fe-4S-S-AdoMet</note>
    </ligand>
</feature>
<keyword evidence="3 5" id="KW-0408">Iron</keyword>
<protein>
    <submittedName>
        <fullName evidence="7">Radical SAM protein</fullName>
    </submittedName>
</protein>
<name>A0A9D1E3G5_9BACT</name>
<evidence type="ECO:0000256" key="5">
    <source>
        <dbReference type="PIRSR" id="PIRSR004869-50"/>
    </source>
</evidence>
<dbReference type="InterPro" id="IPR013785">
    <property type="entry name" value="Aldolase_TIM"/>
</dbReference>
<dbReference type="SFLD" id="SFLDS00029">
    <property type="entry name" value="Radical_SAM"/>
    <property type="match status" value="1"/>
</dbReference>
<evidence type="ECO:0000313" key="7">
    <source>
        <dbReference type="EMBL" id="HIR65673.1"/>
    </source>
</evidence>
<dbReference type="CDD" id="cd01335">
    <property type="entry name" value="Radical_SAM"/>
    <property type="match status" value="1"/>
</dbReference>
<dbReference type="SUPFAM" id="SSF102114">
    <property type="entry name" value="Radical SAM enzymes"/>
    <property type="match status" value="1"/>
</dbReference>
<keyword evidence="1 5" id="KW-0949">S-adenosyl-L-methionine</keyword>
<dbReference type="InterPro" id="IPR007197">
    <property type="entry name" value="rSAM"/>
</dbReference>
<dbReference type="GO" id="GO:0051536">
    <property type="term" value="F:iron-sulfur cluster binding"/>
    <property type="evidence" value="ECO:0007669"/>
    <property type="project" value="UniProtKB-KW"/>
</dbReference>
<evidence type="ECO:0000313" key="8">
    <source>
        <dbReference type="Proteomes" id="UP000824200"/>
    </source>
</evidence>
<sequence>MQKPVQKGFCGTGGIVLSRVAAHNWEEPCISSTRGSGTVFFAGCNLKCRFCQNFDISVVPHGEEVSAERLADVFLYVQETGVANINLVTPSHVVDGVAKALTLAKPFLKIPVVYNTSSYEKVSSLKMLEGLVDVYMPDLKFCNSDVSRLLCGAGDYFRVATSAITEMRRQCPDDIFDGDGYMQKGLLLRHLVLPSFTEDSKKVLDWVADFDKNTYVSLMAQYFPARKDDKVPQLNRRLYRHEYDNVLQYFFNVGLKNGFMQDAQSATADYLPAFSDSDVKDVLSVVPHVFESGGV</sequence>
<evidence type="ECO:0000256" key="2">
    <source>
        <dbReference type="ARBA" id="ARBA00022723"/>
    </source>
</evidence>
<dbReference type="Gene3D" id="3.20.20.70">
    <property type="entry name" value="Aldolase class I"/>
    <property type="match status" value="1"/>
</dbReference>
<keyword evidence="2 5" id="KW-0479">Metal-binding</keyword>
<dbReference type="InterPro" id="IPR040085">
    <property type="entry name" value="MJ0674-like"/>
</dbReference>
<reference evidence="7" key="1">
    <citation type="submission" date="2020-10" db="EMBL/GenBank/DDBJ databases">
        <authorList>
            <person name="Gilroy R."/>
        </authorList>
    </citation>
    <scope>NUCLEOTIDE SEQUENCE</scope>
    <source>
        <strain evidence="7">CHK121-14286</strain>
    </source>
</reference>
<feature type="binding site" evidence="5">
    <location>
        <position position="48"/>
    </location>
    <ligand>
        <name>[4Fe-4S] cluster</name>
        <dbReference type="ChEBI" id="CHEBI:49883"/>
        <note>4Fe-4S-S-AdoMet</note>
    </ligand>
</feature>
<gene>
    <name evidence="7" type="ORF">IAC95_02130</name>
</gene>
<dbReference type="Proteomes" id="UP000824200">
    <property type="component" value="Unassembled WGS sequence"/>
</dbReference>
<reference evidence="7" key="2">
    <citation type="journal article" date="2021" name="PeerJ">
        <title>Extensive microbial diversity within the chicken gut microbiome revealed by metagenomics and culture.</title>
        <authorList>
            <person name="Gilroy R."/>
            <person name="Ravi A."/>
            <person name="Getino M."/>
            <person name="Pursley I."/>
            <person name="Horton D.L."/>
            <person name="Alikhan N.F."/>
            <person name="Baker D."/>
            <person name="Gharbi K."/>
            <person name="Hall N."/>
            <person name="Watson M."/>
            <person name="Adriaenssens E.M."/>
            <person name="Foster-Nyarko E."/>
            <person name="Jarju S."/>
            <person name="Secka A."/>
            <person name="Antonio M."/>
            <person name="Oren A."/>
            <person name="Chaudhuri R.R."/>
            <person name="La Ragione R."/>
            <person name="Hildebrand F."/>
            <person name="Pallen M.J."/>
        </authorList>
    </citation>
    <scope>NUCLEOTIDE SEQUENCE</scope>
    <source>
        <strain evidence="7">CHK121-14286</strain>
    </source>
</reference>
<comment type="caution">
    <text evidence="7">The sequence shown here is derived from an EMBL/GenBank/DDBJ whole genome shotgun (WGS) entry which is preliminary data.</text>
</comment>
<feature type="binding site" evidence="5">
    <location>
        <position position="44"/>
    </location>
    <ligand>
        <name>[4Fe-4S] cluster</name>
        <dbReference type="ChEBI" id="CHEBI:49883"/>
        <note>4Fe-4S-S-AdoMet</note>
    </ligand>
</feature>
<dbReference type="GO" id="GO:0046872">
    <property type="term" value="F:metal ion binding"/>
    <property type="evidence" value="ECO:0007669"/>
    <property type="project" value="UniProtKB-KW"/>
</dbReference>
<accession>A0A9D1E3G5</accession>
<evidence type="ECO:0000256" key="1">
    <source>
        <dbReference type="ARBA" id="ARBA00022691"/>
    </source>
</evidence>
<dbReference type="AlphaFoldDB" id="A0A9D1E3G5"/>
<dbReference type="PANTHER" id="PTHR43075">
    <property type="entry name" value="FORMATE LYASE ACTIVATING ENZYME, PUTATIVE (AFU_ORTHOLOGUE AFUA_2G15630)-RELATED"/>
    <property type="match status" value="1"/>
</dbReference>
<feature type="domain" description="Radical SAM core" evidence="6">
    <location>
        <begin position="39"/>
        <end position="172"/>
    </location>
</feature>
<dbReference type="GO" id="GO:0003824">
    <property type="term" value="F:catalytic activity"/>
    <property type="evidence" value="ECO:0007669"/>
    <property type="project" value="InterPro"/>
</dbReference>
<dbReference type="EMBL" id="DVHL01000017">
    <property type="protein sequence ID" value="HIR65673.1"/>
    <property type="molecule type" value="Genomic_DNA"/>
</dbReference>
<dbReference type="InterPro" id="IPR016431">
    <property type="entry name" value="Pyrv-formate_lyase-activ_prd"/>
</dbReference>
<keyword evidence="4 5" id="KW-0411">Iron-sulfur</keyword>
<comment type="cofactor">
    <cofactor evidence="5">
        <name>[4Fe-4S] cluster</name>
        <dbReference type="ChEBI" id="CHEBI:49883"/>
    </cofactor>
    <text evidence="5">Binds 1 [4Fe-4S] cluster. The cluster is coordinated with 3 cysteines and an exchangeable S-adenosyl-L-methionine.</text>
</comment>
<evidence type="ECO:0000256" key="3">
    <source>
        <dbReference type="ARBA" id="ARBA00023004"/>
    </source>
</evidence>